<protein>
    <recommendedName>
        <fullName evidence="3">Aminotransferase class III-fold pyridoxal phosphate-dependent enzyme</fullName>
    </recommendedName>
</protein>
<organism evidence="1 2">
    <name type="scientific">Jiella pelagia</name>
    <dbReference type="NCBI Taxonomy" id="2986949"/>
    <lineage>
        <taxon>Bacteria</taxon>
        <taxon>Pseudomonadati</taxon>
        <taxon>Pseudomonadota</taxon>
        <taxon>Alphaproteobacteria</taxon>
        <taxon>Hyphomicrobiales</taxon>
        <taxon>Aurantimonadaceae</taxon>
        <taxon>Jiella</taxon>
    </lineage>
</organism>
<dbReference type="Gene3D" id="3.40.640.10">
    <property type="entry name" value="Type I PLP-dependent aspartate aminotransferase-like (Major domain)"/>
    <property type="match status" value="1"/>
</dbReference>
<dbReference type="Proteomes" id="UP001164020">
    <property type="component" value="Chromosome"/>
</dbReference>
<keyword evidence="2" id="KW-1185">Reference proteome</keyword>
<dbReference type="EMBL" id="CP114029">
    <property type="protein sequence ID" value="WAP68322.1"/>
    <property type="molecule type" value="Genomic_DNA"/>
</dbReference>
<evidence type="ECO:0000313" key="1">
    <source>
        <dbReference type="EMBL" id="WAP68322.1"/>
    </source>
</evidence>
<evidence type="ECO:0000313" key="2">
    <source>
        <dbReference type="Proteomes" id="UP001164020"/>
    </source>
</evidence>
<dbReference type="InterPro" id="IPR015421">
    <property type="entry name" value="PyrdxlP-dep_Trfase_major"/>
</dbReference>
<evidence type="ECO:0008006" key="3">
    <source>
        <dbReference type="Google" id="ProtNLM"/>
    </source>
</evidence>
<dbReference type="InterPro" id="IPR015422">
    <property type="entry name" value="PyrdxlP-dep_Trfase_small"/>
</dbReference>
<accession>A0ABY7BXY7</accession>
<name>A0ABY7BXY7_9HYPH</name>
<proteinExistence type="predicted"/>
<dbReference type="SUPFAM" id="SSF53383">
    <property type="entry name" value="PLP-dependent transferases"/>
    <property type="match status" value="1"/>
</dbReference>
<dbReference type="RefSeq" id="WP_268880799.1">
    <property type="nucleotide sequence ID" value="NZ_CP114029.1"/>
</dbReference>
<reference evidence="1" key="1">
    <citation type="submission" date="2022-12" db="EMBL/GenBank/DDBJ databases">
        <title>Jiella pelagia sp. nov., isolated from phosphonate enriched culture of Northwest Pacific surface seawater.</title>
        <authorList>
            <person name="Shin D.Y."/>
            <person name="Hwang C.Y."/>
        </authorList>
    </citation>
    <scope>NUCLEOTIDE SEQUENCE</scope>
    <source>
        <strain evidence="1">HL-NP1</strain>
    </source>
</reference>
<sequence>MPAAASDMSFHWMPFTNNRMFRESPQVFARAEGVQYFTPAGEAILDGSSGLFCSPAGHGRREIADAVHQQLLTLDYTPHFQRAAPISFEPRRTACGHSA</sequence>
<gene>
    <name evidence="1" type="ORF">OH818_23745</name>
</gene>
<dbReference type="Gene3D" id="3.90.1150.10">
    <property type="entry name" value="Aspartate Aminotransferase, domain 1"/>
    <property type="match status" value="1"/>
</dbReference>
<dbReference type="InterPro" id="IPR015424">
    <property type="entry name" value="PyrdxlP-dep_Trfase"/>
</dbReference>